<proteinExistence type="predicted"/>
<dbReference type="EMBL" id="CP017886">
    <property type="protein sequence ID" value="APC15985.1"/>
    <property type="molecule type" value="Genomic_DNA"/>
</dbReference>
<dbReference type="InterPro" id="IPR021427">
    <property type="entry name" value="DUF3077"/>
</dbReference>
<evidence type="ECO:0008006" key="3">
    <source>
        <dbReference type="Google" id="ProtNLM"/>
    </source>
</evidence>
<organism evidence="1 2">
    <name type="scientific">Pseudomonas frederiksbergensis</name>
    <dbReference type="NCBI Taxonomy" id="104087"/>
    <lineage>
        <taxon>Bacteria</taxon>
        <taxon>Pseudomonadati</taxon>
        <taxon>Pseudomonadota</taxon>
        <taxon>Gammaproteobacteria</taxon>
        <taxon>Pseudomonadales</taxon>
        <taxon>Pseudomonadaceae</taxon>
        <taxon>Pseudomonas</taxon>
    </lineage>
</organism>
<dbReference type="OrthoDB" id="7025696at2"/>
<dbReference type="GeneID" id="46908502"/>
<evidence type="ECO:0000313" key="2">
    <source>
        <dbReference type="Proteomes" id="UP000182567"/>
    </source>
</evidence>
<evidence type="ECO:0000313" key="1">
    <source>
        <dbReference type="EMBL" id="APC15985.1"/>
    </source>
</evidence>
<reference evidence="2" key="1">
    <citation type="submission" date="2016-10" db="EMBL/GenBank/DDBJ databases">
        <title>Pseudomonas frederiksbergensis ERGS4:02 complete genome.</title>
        <authorList>
            <person name="Kumar R."/>
            <person name="Acharya V."/>
            <person name="Singh D."/>
        </authorList>
    </citation>
    <scope>NUCLEOTIDE SEQUENCE [LARGE SCALE GENOMIC DNA]</scope>
    <source>
        <strain evidence="2">ERGS4:02</strain>
    </source>
</reference>
<sequence length="96" mass="10278">MKHLTTTEVRFISPAHAHKKQELFRVNPDINVQIALHIASDLLASVMDSLADAASGGIPLEGNNAFMVTHTVESARAALSSVLGKFEKINDLNLGA</sequence>
<dbReference type="Pfam" id="PF11275">
    <property type="entry name" value="DUF3077"/>
    <property type="match status" value="1"/>
</dbReference>
<name>A0A1J0EIU4_9PSED</name>
<accession>A0A1J0EIU4</accession>
<dbReference type="RefSeq" id="WP_071551895.1">
    <property type="nucleotide sequence ID" value="NZ_CP017886.1"/>
</dbReference>
<protein>
    <recommendedName>
        <fullName evidence="3">DUF3077 domain-containing protein</fullName>
    </recommendedName>
</protein>
<dbReference type="AlphaFoldDB" id="A0A1J0EIU4"/>
<gene>
    <name evidence="1" type="ORF">BLL42_09665</name>
</gene>
<dbReference type="Proteomes" id="UP000182567">
    <property type="component" value="Chromosome"/>
</dbReference>